<proteinExistence type="predicted"/>
<dbReference type="EMBL" id="AVOT02023590">
    <property type="protein sequence ID" value="MBW0513698.1"/>
    <property type="molecule type" value="Genomic_DNA"/>
</dbReference>
<sequence length="118" mass="13741">MENIDTRHIREELDLTRIIENPIEENDQNQVKATPFCIEEEPLKMEFPCFKSSRKDIEFSFSTIQNINEANIDESTYENSINSLSQLTIKTELNQQNTLHPQAKFSGEGYNNCNIKKN</sequence>
<gene>
    <name evidence="1" type="ORF">O181_053413</name>
</gene>
<accession>A0A9Q3HQD6</accession>
<protein>
    <submittedName>
        <fullName evidence="1">Uncharacterized protein</fullName>
    </submittedName>
</protein>
<reference evidence="1" key="1">
    <citation type="submission" date="2021-03" db="EMBL/GenBank/DDBJ databases">
        <title>Draft genome sequence of rust myrtle Austropuccinia psidii MF-1, a brazilian biotype.</title>
        <authorList>
            <person name="Quecine M.C."/>
            <person name="Pachon D.M.R."/>
            <person name="Bonatelli M.L."/>
            <person name="Correr F.H."/>
            <person name="Franceschini L.M."/>
            <person name="Leite T.F."/>
            <person name="Margarido G.R.A."/>
            <person name="Almeida C.A."/>
            <person name="Ferrarezi J.A."/>
            <person name="Labate C.A."/>
        </authorList>
    </citation>
    <scope>NUCLEOTIDE SEQUENCE</scope>
    <source>
        <strain evidence="1">MF-1</strain>
    </source>
</reference>
<organism evidence="1 2">
    <name type="scientific">Austropuccinia psidii MF-1</name>
    <dbReference type="NCBI Taxonomy" id="1389203"/>
    <lineage>
        <taxon>Eukaryota</taxon>
        <taxon>Fungi</taxon>
        <taxon>Dikarya</taxon>
        <taxon>Basidiomycota</taxon>
        <taxon>Pucciniomycotina</taxon>
        <taxon>Pucciniomycetes</taxon>
        <taxon>Pucciniales</taxon>
        <taxon>Sphaerophragmiaceae</taxon>
        <taxon>Austropuccinia</taxon>
    </lineage>
</organism>
<evidence type="ECO:0000313" key="1">
    <source>
        <dbReference type="EMBL" id="MBW0513698.1"/>
    </source>
</evidence>
<keyword evidence="2" id="KW-1185">Reference proteome</keyword>
<dbReference type="AlphaFoldDB" id="A0A9Q3HQD6"/>
<comment type="caution">
    <text evidence="1">The sequence shown here is derived from an EMBL/GenBank/DDBJ whole genome shotgun (WGS) entry which is preliminary data.</text>
</comment>
<evidence type="ECO:0000313" key="2">
    <source>
        <dbReference type="Proteomes" id="UP000765509"/>
    </source>
</evidence>
<name>A0A9Q3HQD6_9BASI</name>
<dbReference type="Proteomes" id="UP000765509">
    <property type="component" value="Unassembled WGS sequence"/>
</dbReference>